<gene>
    <name evidence="1" type="ORF">HMPREF3192_00952</name>
</gene>
<dbReference type="Proteomes" id="UP000070675">
    <property type="component" value="Unassembled WGS sequence"/>
</dbReference>
<organism evidence="1 2">
    <name type="scientific">Atopobium deltae</name>
    <dbReference type="NCBI Taxonomy" id="1393034"/>
    <lineage>
        <taxon>Bacteria</taxon>
        <taxon>Bacillati</taxon>
        <taxon>Actinomycetota</taxon>
        <taxon>Coriobacteriia</taxon>
        <taxon>Coriobacteriales</taxon>
        <taxon>Atopobiaceae</taxon>
        <taxon>Atopobium</taxon>
    </lineage>
</organism>
<dbReference type="EMBL" id="LSCR01000020">
    <property type="protein sequence ID" value="KXB34237.1"/>
    <property type="molecule type" value="Genomic_DNA"/>
</dbReference>
<sequence>MLRCKMTKDLTKYEPKIFLGLTARTLSCCALAIA</sequence>
<accession>A0A133XTG5</accession>
<evidence type="ECO:0000313" key="1">
    <source>
        <dbReference type="EMBL" id="KXB34237.1"/>
    </source>
</evidence>
<proteinExistence type="predicted"/>
<dbReference type="STRING" id="1393034.HMPREF3192_00952"/>
<name>A0A133XTG5_9ACTN</name>
<protein>
    <submittedName>
        <fullName evidence="1">Uncharacterized protein</fullName>
    </submittedName>
</protein>
<keyword evidence="2" id="KW-1185">Reference proteome</keyword>
<comment type="caution">
    <text evidence="1">The sequence shown here is derived from an EMBL/GenBank/DDBJ whole genome shotgun (WGS) entry which is preliminary data.</text>
</comment>
<reference evidence="2" key="1">
    <citation type="submission" date="2016-01" db="EMBL/GenBank/DDBJ databases">
        <authorList>
            <person name="Mitreva M."/>
            <person name="Pepin K.H."/>
            <person name="Mihindukulasuriya K.A."/>
            <person name="Fulton R."/>
            <person name="Fronick C."/>
            <person name="O'Laughlin M."/>
            <person name="Miner T."/>
            <person name="Herter B."/>
            <person name="Rosa B.A."/>
            <person name="Cordes M."/>
            <person name="Tomlinson C."/>
            <person name="Wollam A."/>
            <person name="Palsikar V.B."/>
            <person name="Mardis E.R."/>
            <person name="Wilson R.K."/>
        </authorList>
    </citation>
    <scope>NUCLEOTIDE SEQUENCE [LARGE SCALE GENOMIC DNA]</scope>
    <source>
        <strain evidence="2">DNF00019</strain>
    </source>
</reference>
<dbReference type="AlphaFoldDB" id="A0A133XTG5"/>
<feature type="non-terminal residue" evidence="1">
    <location>
        <position position="34"/>
    </location>
</feature>
<evidence type="ECO:0000313" key="2">
    <source>
        <dbReference type="Proteomes" id="UP000070675"/>
    </source>
</evidence>
<dbReference type="PATRIC" id="fig|1393034.3.peg.914"/>